<dbReference type="Gene3D" id="3.40.50.9100">
    <property type="entry name" value="Dehydroquinase, class II"/>
    <property type="match status" value="1"/>
</dbReference>
<dbReference type="UniPathway" id="UPA00053">
    <property type="reaction ID" value="UER00086"/>
</dbReference>
<comment type="caution">
    <text evidence="11">The sequence shown here is derived from an EMBL/GenBank/DDBJ whole genome shotgun (WGS) entry which is preliminary data.</text>
</comment>
<dbReference type="GO" id="GO:0009073">
    <property type="term" value="P:aromatic amino acid family biosynthetic process"/>
    <property type="evidence" value="ECO:0007669"/>
    <property type="project" value="UniProtKB-KW"/>
</dbReference>
<gene>
    <name evidence="7 11" type="primary">aroQ</name>
    <name evidence="11" type="ORF">DLJ74_08880</name>
</gene>
<evidence type="ECO:0000256" key="9">
    <source>
        <dbReference type="PIRSR" id="PIRSR001399-2"/>
    </source>
</evidence>
<dbReference type="GO" id="GO:0009423">
    <property type="term" value="P:chorismate biosynthetic process"/>
    <property type="evidence" value="ECO:0007669"/>
    <property type="project" value="UniProtKB-UniRule"/>
</dbReference>
<dbReference type="NCBIfam" id="NF003806">
    <property type="entry name" value="PRK05395.1-3"/>
    <property type="match status" value="1"/>
</dbReference>
<keyword evidence="7" id="KW-0028">Amino-acid biosynthesis</keyword>
<feature type="binding site" evidence="7 9">
    <location>
        <position position="111"/>
    </location>
    <ligand>
        <name>substrate</name>
    </ligand>
</feature>
<evidence type="ECO:0000256" key="7">
    <source>
        <dbReference type="HAMAP-Rule" id="MF_00169"/>
    </source>
</evidence>
<dbReference type="RefSeq" id="WP_109984191.1">
    <property type="nucleotide sequence ID" value="NZ_QGTD01000008.1"/>
</dbReference>
<dbReference type="GO" id="GO:0003855">
    <property type="term" value="F:3-dehydroquinate dehydratase activity"/>
    <property type="evidence" value="ECO:0007669"/>
    <property type="project" value="UniProtKB-UniRule"/>
</dbReference>
<evidence type="ECO:0000313" key="12">
    <source>
        <dbReference type="Proteomes" id="UP000245624"/>
    </source>
</evidence>
<feature type="binding site" evidence="7 9">
    <location>
        <position position="87"/>
    </location>
    <ligand>
        <name>substrate</name>
    </ligand>
</feature>
<dbReference type="Pfam" id="PF01220">
    <property type="entry name" value="DHquinase_II"/>
    <property type="match status" value="1"/>
</dbReference>
<dbReference type="InterPro" id="IPR001874">
    <property type="entry name" value="DHquinase_II"/>
</dbReference>
<evidence type="ECO:0000256" key="5">
    <source>
        <dbReference type="ARBA" id="ARBA00012060"/>
    </source>
</evidence>
<sequence>MGKILLLNGPNLNRLGKREPDIYGKETLDDVERDVRKVLQRYSHELDAKQSNHEGELIDWLHDANDHYIGVIFNPGAYTHTSIALRDAIQSINVPVIEVHISNVHSRESFRHTSLLAPVCQGQIVGLGTKGYQMAAIFLGERNGEEKNE</sequence>
<feature type="active site" description="Proton donor" evidence="7 8">
    <location>
        <position position="100"/>
    </location>
</feature>
<keyword evidence="12" id="KW-1185">Reference proteome</keyword>
<protein>
    <recommendedName>
        <fullName evidence="5 7">3-dehydroquinate dehydratase</fullName>
        <shortName evidence="7">3-dehydroquinase</shortName>
        <ecNumber evidence="5 7">4.2.1.10</ecNumber>
    </recommendedName>
    <alternativeName>
        <fullName evidence="7">Type II DHQase</fullName>
    </alternativeName>
</protein>
<dbReference type="EC" id="4.2.1.10" evidence="5 7"/>
<dbReference type="NCBIfam" id="TIGR01088">
    <property type="entry name" value="aroQ"/>
    <property type="match status" value="1"/>
</dbReference>
<feature type="site" description="Transition state stabilizer" evidence="7 10">
    <location>
        <position position="18"/>
    </location>
</feature>
<evidence type="ECO:0000256" key="8">
    <source>
        <dbReference type="PIRSR" id="PIRSR001399-1"/>
    </source>
</evidence>
<evidence type="ECO:0000256" key="3">
    <source>
        <dbReference type="ARBA" id="ARBA00011037"/>
    </source>
</evidence>
<feature type="binding site" evidence="7 9">
    <location>
        <position position="74"/>
    </location>
    <ligand>
        <name>substrate</name>
    </ligand>
</feature>
<dbReference type="HAMAP" id="MF_00169">
    <property type="entry name" value="AroQ"/>
    <property type="match status" value="1"/>
</dbReference>
<accession>A0A317KYC8</accession>
<dbReference type="PANTHER" id="PTHR21272:SF3">
    <property type="entry name" value="CATABOLIC 3-DEHYDROQUINASE"/>
    <property type="match status" value="1"/>
</dbReference>
<dbReference type="SUPFAM" id="SSF52304">
    <property type="entry name" value="Type II 3-dehydroquinate dehydratase"/>
    <property type="match status" value="1"/>
</dbReference>
<feature type="binding site" evidence="7 9">
    <location>
        <position position="80"/>
    </location>
    <ligand>
        <name>substrate</name>
    </ligand>
</feature>
<dbReference type="NCBIfam" id="NF003807">
    <property type="entry name" value="PRK05395.1-4"/>
    <property type="match status" value="1"/>
</dbReference>
<dbReference type="NCBIfam" id="NF003805">
    <property type="entry name" value="PRK05395.1-2"/>
    <property type="match status" value="1"/>
</dbReference>
<dbReference type="GO" id="GO:0008652">
    <property type="term" value="P:amino acid biosynthetic process"/>
    <property type="evidence" value="ECO:0007669"/>
    <property type="project" value="UniProtKB-KW"/>
</dbReference>
<keyword evidence="6 7" id="KW-0456">Lyase</keyword>
<name>A0A317KYC8_9BACI</name>
<evidence type="ECO:0000256" key="6">
    <source>
        <dbReference type="ARBA" id="ARBA00023239"/>
    </source>
</evidence>
<evidence type="ECO:0000256" key="10">
    <source>
        <dbReference type="PIRSR" id="PIRSR001399-3"/>
    </source>
</evidence>
<feature type="binding site" evidence="7 9">
    <location>
        <begin position="101"/>
        <end position="102"/>
    </location>
    <ligand>
        <name>substrate</name>
    </ligand>
</feature>
<evidence type="ECO:0000313" key="11">
    <source>
        <dbReference type="EMBL" id="PWU68542.1"/>
    </source>
</evidence>
<dbReference type="PIRSF" id="PIRSF001399">
    <property type="entry name" value="DHquinase_II"/>
    <property type="match status" value="1"/>
</dbReference>
<comment type="function">
    <text evidence="7">Catalyzes a trans-dehydration via an enolate intermediate.</text>
</comment>
<reference evidence="11 12" key="1">
    <citation type="submission" date="2018-05" db="EMBL/GenBank/DDBJ databases">
        <title>Genomic analysis of Gracilibacillus dipsosauri DD1 reveals novel features of a salt-tolerant amylase.</title>
        <authorList>
            <person name="Deutch C.E."/>
            <person name="Yang S."/>
        </authorList>
    </citation>
    <scope>NUCLEOTIDE SEQUENCE [LARGE SCALE GENOMIC DNA]</scope>
    <source>
        <strain evidence="11 12">DD1</strain>
    </source>
</reference>
<dbReference type="AlphaFoldDB" id="A0A317KYC8"/>
<evidence type="ECO:0000256" key="2">
    <source>
        <dbReference type="ARBA" id="ARBA00004902"/>
    </source>
</evidence>
<feature type="active site" description="Proton acceptor" evidence="7 8">
    <location>
        <position position="23"/>
    </location>
</feature>
<dbReference type="PANTHER" id="PTHR21272">
    <property type="entry name" value="CATABOLIC 3-DEHYDROQUINASE"/>
    <property type="match status" value="1"/>
</dbReference>
<comment type="similarity">
    <text evidence="3 7">Belongs to the type-II 3-dehydroquinase family.</text>
</comment>
<dbReference type="GO" id="GO:0019631">
    <property type="term" value="P:quinate catabolic process"/>
    <property type="evidence" value="ECO:0007669"/>
    <property type="project" value="TreeGrafter"/>
</dbReference>
<dbReference type="Proteomes" id="UP000245624">
    <property type="component" value="Unassembled WGS sequence"/>
</dbReference>
<dbReference type="OrthoDB" id="9790793at2"/>
<evidence type="ECO:0000256" key="1">
    <source>
        <dbReference type="ARBA" id="ARBA00001864"/>
    </source>
</evidence>
<dbReference type="EMBL" id="QGTD01000008">
    <property type="protein sequence ID" value="PWU68542.1"/>
    <property type="molecule type" value="Genomic_DNA"/>
</dbReference>
<dbReference type="CDD" id="cd00466">
    <property type="entry name" value="DHQase_II"/>
    <property type="match status" value="1"/>
</dbReference>
<dbReference type="InterPro" id="IPR036441">
    <property type="entry name" value="DHquinase_II_sf"/>
</dbReference>
<organism evidence="11 12">
    <name type="scientific">Gracilibacillus dipsosauri</name>
    <dbReference type="NCBI Taxonomy" id="178340"/>
    <lineage>
        <taxon>Bacteria</taxon>
        <taxon>Bacillati</taxon>
        <taxon>Bacillota</taxon>
        <taxon>Bacilli</taxon>
        <taxon>Bacillales</taxon>
        <taxon>Bacillaceae</taxon>
        <taxon>Gracilibacillus</taxon>
    </lineage>
</organism>
<dbReference type="InterPro" id="IPR018509">
    <property type="entry name" value="DHquinase_II_CS"/>
</dbReference>
<dbReference type="PROSITE" id="PS01029">
    <property type="entry name" value="DEHYDROQUINASE_II"/>
    <property type="match status" value="1"/>
</dbReference>
<comment type="pathway">
    <text evidence="2 7">Metabolic intermediate biosynthesis; chorismate biosynthesis; chorismate from D-erythrose 4-phosphate and phosphoenolpyruvate: step 3/7.</text>
</comment>
<evidence type="ECO:0000256" key="4">
    <source>
        <dbReference type="ARBA" id="ARBA00011193"/>
    </source>
</evidence>
<comment type="subunit">
    <text evidence="4 7">Homododecamer.</text>
</comment>
<comment type="catalytic activity">
    <reaction evidence="1 7">
        <text>3-dehydroquinate = 3-dehydroshikimate + H2O</text>
        <dbReference type="Rhea" id="RHEA:21096"/>
        <dbReference type="ChEBI" id="CHEBI:15377"/>
        <dbReference type="ChEBI" id="CHEBI:16630"/>
        <dbReference type="ChEBI" id="CHEBI:32364"/>
        <dbReference type="EC" id="4.2.1.10"/>
    </reaction>
</comment>
<keyword evidence="7" id="KW-0057">Aromatic amino acid biosynthesis</keyword>
<proteinExistence type="inferred from homology"/>